<dbReference type="EC" id="2.7.1.24" evidence="3"/>
<dbReference type="GO" id="GO:0015937">
    <property type="term" value="P:coenzyme A biosynthetic process"/>
    <property type="evidence" value="ECO:0007669"/>
    <property type="project" value="UniProtKB-UniRule"/>
</dbReference>
<evidence type="ECO:0000313" key="4">
    <source>
        <dbReference type="EMBL" id="GAE93003.1"/>
    </source>
</evidence>
<accession>W4VJL4</accession>
<dbReference type="STRING" id="1298598.JCM21714_2032"/>
<reference evidence="4 5" key="1">
    <citation type="journal article" date="2014" name="Genome Announc.">
        <title>Draft Genome Sequence of the Boron-Tolerant and Moderately Halotolerant Bacterium Gracilibacillus boraciitolerans JCM 21714T.</title>
        <authorList>
            <person name="Ahmed I."/>
            <person name="Oshima K."/>
            <person name="Suda W."/>
            <person name="Kitamura K."/>
            <person name="Iida T."/>
            <person name="Ohmori Y."/>
            <person name="Fujiwara T."/>
            <person name="Hattori M."/>
            <person name="Ohkuma M."/>
        </authorList>
    </citation>
    <scope>NUCLEOTIDE SEQUENCE [LARGE SCALE GENOMIC DNA]</scope>
    <source>
        <strain evidence="4 5">JCM 21714</strain>
    </source>
</reference>
<keyword evidence="4" id="KW-0418">Kinase</keyword>
<keyword evidence="5" id="KW-1185">Reference proteome</keyword>
<dbReference type="InterPro" id="IPR027417">
    <property type="entry name" value="P-loop_NTPase"/>
</dbReference>
<dbReference type="GO" id="GO:0004140">
    <property type="term" value="F:dephospho-CoA kinase activity"/>
    <property type="evidence" value="ECO:0007669"/>
    <property type="project" value="UniProtKB-UniRule"/>
</dbReference>
<evidence type="ECO:0000313" key="5">
    <source>
        <dbReference type="Proteomes" id="UP000019102"/>
    </source>
</evidence>
<dbReference type="Pfam" id="PF01121">
    <property type="entry name" value="CoaE"/>
    <property type="match status" value="1"/>
</dbReference>
<dbReference type="PANTHER" id="PTHR10695">
    <property type="entry name" value="DEPHOSPHO-COA KINASE-RELATED"/>
    <property type="match status" value="1"/>
</dbReference>
<dbReference type="AlphaFoldDB" id="W4VJL4"/>
<dbReference type="Proteomes" id="UP000019102">
    <property type="component" value="Unassembled WGS sequence"/>
</dbReference>
<dbReference type="eggNOG" id="COG0237">
    <property type="taxonomic scope" value="Bacteria"/>
</dbReference>
<proteinExistence type="predicted"/>
<evidence type="ECO:0000256" key="2">
    <source>
        <dbReference type="ARBA" id="ARBA00022840"/>
    </source>
</evidence>
<dbReference type="GO" id="GO:0005524">
    <property type="term" value="F:ATP binding"/>
    <property type="evidence" value="ECO:0007669"/>
    <property type="project" value="UniProtKB-KW"/>
</dbReference>
<organism evidence="4 5">
    <name type="scientific">Gracilibacillus boraciitolerans JCM 21714</name>
    <dbReference type="NCBI Taxonomy" id="1298598"/>
    <lineage>
        <taxon>Bacteria</taxon>
        <taxon>Bacillati</taxon>
        <taxon>Bacillota</taxon>
        <taxon>Bacilli</taxon>
        <taxon>Bacillales</taxon>
        <taxon>Bacillaceae</taxon>
        <taxon>Gracilibacillus</taxon>
    </lineage>
</organism>
<dbReference type="PANTHER" id="PTHR10695:SF46">
    <property type="entry name" value="BIFUNCTIONAL COENZYME A SYNTHASE-RELATED"/>
    <property type="match status" value="1"/>
</dbReference>
<sequence length="109" mass="12157">MIIGLTGNIATGKSTISNMLETKYNIPVIDADKIAREVVEPGEETLSIIAETFGRQVLLIDGTLNRKKLGEIIFQDASKRETLNNIVHPAVREKMDMKKNSCFKKDLQP</sequence>
<dbReference type="PROSITE" id="PS51219">
    <property type="entry name" value="DPCK"/>
    <property type="match status" value="1"/>
</dbReference>
<dbReference type="GO" id="GO:0005737">
    <property type="term" value="C:cytoplasm"/>
    <property type="evidence" value="ECO:0007669"/>
    <property type="project" value="UniProtKB-UniRule"/>
</dbReference>
<protein>
    <recommendedName>
        <fullName evidence="3">Dephospho-CoA kinase</fullName>
        <ecNumber evidence="3">2.7.1.24</ecNumber>
    </recommendedName>
</protein>
<dbReference type="Gene3D" id="3.40.50.300">
    <property type="entry name" value="P-loop containing nucleotide triphosphate hydrolases"/>
    <property type="match status" value="1"/>
</dbReference>
<keyword evidence="1" id="KW-0547">Nucleotide-binding</keyword>
<dbReference type="SUPFAM" id="SSF52540">
    <property type="entry name" value="P-loop containing nucleoside triphosphate hydrolases"/>
    <property type="match status" value="1"/>
</dbReference>
<evidence type="ECO:0000256" key="3">
    <source>
        <dbReference type="NCBIfam" id="TIGR00152"/>
    </source>
</evidence>
<name>W4VJL4_9BACI</name>
<dbReference type="NCBIfam" id="TIGR00152">
    <property type="entry name" value="dephospho-CoA kinase"/>
    <property type="match status" value="1"/>
</dbReference>
<keyword evidence="4" id="KW-0808">Transferase</keyword>
<dbReference type="CDD" id="cd02022">
    <property type="entry name" value="DPCK"/>
    <property type="match status" value="1"/>
</dbReference>
<comment type="caution">
    <text evidence="4">The sequence shown here is derived from an EMBL/GenBank/DDBJ whole genome shotgun (WGS) entry which is preliminary data.</text>
</comment>
<evidence type="ECO:0000256" key="1">
    <source>
        <dbReference type="ARBA" id="ARBA00022741"/>
    </source>
</evidence>
<keyword evidence="2" id="KW-0067">ATP-binding</keyword>
<dbReference type="EMBL" id="BAVS01000008">
    <property type="protein sequence ID" value="GAE93003.1"/>
    <property type="molecule type" value="Genomic_DNA"/>
</dbReference>
<dbReference type="InterPro" id="IPR001977">
    <property type="entry name" value="Depp_CoAkinase"/>
</dbReference>
<gene>
    <name evidence="4" type="ORF">JCM21714_2032</name>
</gene>